<dbReference type="InterPro" id="IPR006059">
    <property type="entry name" value="SBP"/>
</dbReference>
<comment type="similarity">
    <text evidence="1">Belongs to the bacterial solute-binding protein 1 family.</text>
</comment>
<evidence type="ECO:0000313" key="6">
    <source>
        <dbReference type="Proteomes" id="UP001596002"/>
    </source>
</evidence>
<dbReference type="EMBL" id="JBHSHC010000115">
    <property type="protein sequence ID" value="MFC4769017.1"/>
    <property type="molecule type" value="Genomic_DNA"/>
</dbReference>
<dbReference type="Gene3D" id="3.40.190.10">
    <property type="entry name" value="Periplasmic binding protein-like II"/>
    <property type="match status" value="2"/>
</dbReference>
<keyword evidence="2" id="KW-0813">Transport</keyword>
<dbReference type="PANTHER" id="PTHR30061">
    <property type="entry name" value="MALTOSE-BINDING PERIPLASMIC PROTEIN"/>
    <property type="match status" value="1"/>
</dbReference>
<evidence type="ECO:0000256" key="2">
    <source>
        <dbReference type="ARBA" id="ARBA00022448"/>
    </source>
</evidence>
<feature type="chain" id="PRO_5046478000" evidence="4">
    <location>
        <begin position="26"/>
        <end position="432"/>
    </location>
</feature>
<comment type="caution">
    <text evidence="5">The sequence shown here is derived from an EMBL/GenBank/DDBJ whole genome shotgun (WGS) entry which is preliminary data.</text>
</comment>
<evidence type="ECO:0000256" key="4">
    <source>
        <dbReference type="SAM" id="SignalP"/>
    </source>
</evidence>
<evidence type="ECO:0000256" key="1">
    <source>
        <dbReference type="ARBA" id="ARBA00008520"/>
    </source>
</evidence>
<evidence type="ECO:0000313" key="5">
    <source>
        <dbReference type="EMBL" id="MFC4769017.1"/>
    </source>
</evidence>
<dbReference type="PANTHER" id="PTHR30061:SF50">
    <property type="entry name" value="MALTOSE_MALTODEXTRIN-BINDING PERIPLASMIC PROTEIN"/>
    <property type="match status" value="1"/>
</dbReference>
<dbReference type="Pfam" id="PF01547">
    <property type="entry name" value="SBP_bac_1"/>
    <property type="match status" value="1"/>
</dbReference>
<dbReference type="SUPFAM" id="SSF53850">
    <property type="entry name" value="Periplasmic binding protein-like II"/>
    <property type="match status" value="1"/>
</dbReference>
<keyword evidence="6" id="KW-1185">Reference proteome</keyword>
<dbReference type="Proteomes" id="UP001596002">
    <property type="component" value="Unassembled WGS sequence"/>
</dbReference>
<keyword evidence="3 4" id="KW-0732">Signal</keyword>
<accession>A0ABV9Q8T2</accession>
<organism evidence="5 6">
    <name type="scientific">Effusibacillus consociatus</name>
    <dbReference type="NCBI Taxonomy" id="1117041"/>
    <lineage>
        <taxon>Bacteria</taxon>
        <taxon>Bacillati</taxon>
        <taxon>Bacillota</taxon>
        <taxon>Bacilli</taxon>
        <taxon>Bacillales</taxon>
        <taxon>Alicyclobacillaceae</taxon>
        <taxon>Effusibacillus</taxon>
    </lineage>
</organism>
<proteinExistence type="inferred from homology"/>
<dbReference type="PROSITE" id="PS51257">
    <property type="entry name" value="PROKAR_LIPOPROTEIN"/>
    <property type="match status" value="1"/>
</dbReference>
<evidence type="ECO:0000256" key="3">
    <source>
        <dbReference type="ARBA" id="ARBA00022729"/>
    </source>
</evidence>
<dbReference type="CDD" id="cd14750">
    <property type="entry name" value="PBP2_TMBP"/>
    <property type="match status" value="1"/>
</dbReference>
<sequence length="432" mass="47496">MKRNWKRIATIGVAATLVLSMTACSSGTKEQPKGTDNAAKTGEKVKIVFARGKDVTGASQKLVEAFEKKHPNIDVEIREMPADTGQSHDQYVTMFSAKSSEIDVFDLDVIWPAEFAQAGYLLPLDRFIEEDKIDMKKYIPGAVDAGNFEGKQWAMPKFVDTGLLFYRKDLVKQVPKTWDELIAQAKATKGQGGTQFGYLMQAKQYEGLVCNFIEFNASYGGKVLDDQGKVAINNPQTIKGLKKMIEVANSDFVPKNINTFTELESHTAFLEGQSPFIRNWPYQYALAQDQKQSKIVGKVGVAPLPAGDKGSAAALGGWMSGINKNSKHPKEAWEFLKFMTGSEGQKITAIDGGSGPTYLPLYEDADVTKAIPLFGDKEYVKGISAAVPRPTTPNYPKISEIIQIEVSKAIAGQQTAEQAVENMDKKMKEVIK</sequence>
<feature type="signal peptide" evidence="4">
    <location>
        <begin position="1"/>
        <end position="25"/>
    </location>
</feature>
<reference evidence="6" key="1">
    <citation type="journal article" date="2019" name="Int. J. Syst. Evol. Microbiol.">
        <title>The Global Catalogue of Microorganisms (GCM) 10K type strain sequencing project: providing services to taxonomists for standard genome sequencing and annotation.</title>
        <authorList>
            <consortium name="The Broad Institute Genomics Platform"/>
            <consortium name="The Broad Institute Genome Sequencing Center for Infectious Disease"/>
            <person name="Wu L."/>
            <person name="Ma J."/>
        </authorList>
    </citation>
    <scope>NUCLEOTIDE SEQUENCE [LARGE SCALE GENOMIC DNA]</scope>
    <source>
        <strain evidence="6">WYCCWR 12678</strain>
    </source>
</reference>
<gene>
    <name evidence="5" type="ORF">ACFO8Q_16905</name>
</gene>
<name>A0ABV9Q8T2_9BACL</name>
<dbReference type="RefSeq" id="WP_380027058.1">
    <property type="nucleotide sequence ID" value="NZ_JBHSHC010000115.1"/>
</dbReference>
<protein>
    <submittedName>
        <fullName evidence="5">ABC transporter substrate-binding protein</fullName>
    </submittedName>
</protein>